<dbReference type="RefSeq" id="WP_161314627.1">
    <property type="nucleotide sequence ID" value="NZ_WTUW01000001.1"/>
</dbReference>
<organism evidence="2 3">
    <name type="scientific">Sneathiella litorea</name>
    <dbReference type="NCBI Taxonomy" id="2606216"/>
    <lineage>
        <taxon>Bacteria</taxon>
        <taxon>Pseudomonadati</taxon>
        <taxon>Pseudomonadota</taxon>
        <taxon>Alphaproteobacteria</taxon>
        <taxon>Sneathiellales</taxon>
        <taxon>Sneathiellaceae</taxon>
        <taxon>Sneathiella</taxon>
    </lineage>
</organism>
<evidence type="ECO:0000313" key="3">
    <source>
        <dbReference type="Proteomes" id="UP000476030"/>
    </source>
</evidence>
<dbReference type="EMBL" id="WTUW01000001">
    <property type="protein sequence ID" value="MZR30100.1"/>
    <property type="molecule type" value="Genomic_DNA"/>
</dbReference>
<dbReference type="AlphaFoldDB" id="A0A6L8W6S8"/>
<accession>A0A6L8W6S8</accession>
<keyword evidence="3" id="KW-1185">Reference proteome</keyword>
<evidence type="ECO:0000259" key="1">
    <source>
        <dbReference type="Pfam" id="PF01755"/>
    </source>
</evidence>
<evidence type="ECO:0000313" key="2">
    <source>
        <dbReference type="EMBL" id="MZR30100.1"/>
    </source>
</evidence>
<dbReference type="InterPro" id="IPR002654">
    <property type="entry name" value="Glyco_trans_25"/>
</dbReference>
<dbReference type="Proteomes" id="UP000476030">
    <property type="component" value="Unassembled WGS sequence"/>
</dbReference>
<protein>
    <recommendedName>
        <fullName evidence="1">Glycosyl transferase family 25 domain-containing protein</fullName>
    </recommendedName>
</protein>
<reference evidence="2 3" key="1">
    <citation type="submission" date="2019-12" db="EMBL/GenBank/DDBJ databases">
        <title>Snethiella sp. nov. sp. isolated from sea sand.</title>
        <authorList>
            <person name="Kim J."/>
            <person name="Jeong S.E."/>
            <person name="Jung H.S."/>
            <person name="Jeon C.O."/>
        </authorList>
    </citation>
    <scope>NUCLEOTIDE SEQUENCE [LARGE SCALE GENOMIC DNA]</scope>
    <source>
        <strain evidence="2 3">DP05</strain>
    </source>
</reference>
<feature type="domain" description="Glycosyl transferase family 25" evidence="1">
    <location>
        <begin position="11"/>
        <end position="187"/>
    </location>
</feature>
<dbReference type="CDD" id="cd06532">
    <property type="entry name" value="Glyco_transf_25"/>
    <property type="match status" value="1"/>
</dbReference>
<gene>
    <name evidence="2" type="ORF">GQE98_05555</name>
</gene>
<proteinExistence type="predicted"/>
<sequence>MKTDISTALPPVFVINRPKDQQRRADMTERLAKVGLTPIFFEAVDGYQLDIPNLADYDGEKRRRYFGKDLKAGEIGCLLSHRAIYEKMVTDKIPCALILEDDVFLADNFKDVIEDLQGCSVPWDLIRFVGHGKVFDIGYRSLASLRHGYDITRVPTSPSGAYAYLLTQEAAKRLLHFMHRNWIPVDIIHSRAWQTCLETLLIHPSPVTPDLEGPSTIGDARFDNSKQIRGLTKLLHPFCRCWYKLSNGAGKRIVYFLSWFRDRKYLSN</sequence>
<comment type="caution">
    <text evidence="2">The sequence shown here is derived from an EMBL/GenBank/DDBJ whole genome shotgun (WGS) entry which is preliminary data.</text>
</comment>
<name>A0A6L8W6S8_9PROT</name>
<dbReference type="Pfam" id="PF01755">
    <property type="entry name" value="Glyco_transf_25"/>
    <property type="match status" value="1"/>
</dbReference>